<accession>A0AC34RCS4</accession>
<dbReference type="WBParaSite" id="JU765_v2.g550.t1">
    <property type="protein sequence ID" value="JU765_v2.g550.t1"/>
    <property type="gene ID" value="JU765_v2.g550"/>
</dbReference>
<sequence length="101" mass="11481">MFEKFDLPRFFLANRSVLGIASNKEKTGIVLNCGKTITTVVPIYMGHAIQPAIMSLKFGGQDLTNFLVEMLNNREYSLTTPKELHDVNTFKEKQCYVAMDF</sequence>
<protein>
    <submittedName>
        <fullName evidence="2">Actin</fullName>
    </submittedName>
</protein>
<proteinExistence type="predicted"/>
<reference evidence="2" key="1">
    <citation type="submission" date="2022-11" db="UniProtKB">
        <authorList>
            <consortium name="WormBaseParasite"/>
        </authorList>
    </citation>
    <scope>IDENTIFICATION</scope>
</reference>
<name>A0AC34RCS4_9BILA</name>
<evidence type="ECO:0000313" key="2">
    <source>
        <dbReference type="WBParaSite" id="JU765_v2.g550.t1"/>
    </source>
</evidence>
<dbReference type="Proteomes" id="UP000887576">
    <property type="component" value="Unplaced"/>
</dbReference>
<organism evidence="1 2">
    <name type="scientific">Panagrolaimus sp. JU765</name>
    <dbReference type="NCBI Taxonomy" id="591449"/>
    <lineage>
        <taxon>Eukaryota</taxon>
        <taxon>Metazoa</taxon>
        <taxon>Ecdysozoa</taxon>
        <taxon>Nematoda</taxon>
        <taxon>Chromadorea</taxon>
        <taxon>Rhabditida</taxon>
        <taxon>Tylenchina</taxon>
        <taxon>Panagrolaimomorpha</taxon>
        <taxon>Panagrolaimoidea</taxon>
        <taxon>Panagrolaimidae</taxon>
        <taxon>Panagrolaimus</taxon>
    </lineage>
</organism>
<evidence type="ECO:0000313" key="1">
    <source>
        <dbReference type="Proteomes" id="UP000887576"/>
    </source>
</evidence>